<feature type="active site" evidence="2">
    <location>
        <position position="38"/>
    </location>
</feature>
<dbReference type="GO" id="GO:0045547">
    <property type="term" value="F:ditrans,polycis-polyprenyl diphosphate synthase [(2E,6E)-farnesyl diphosphate specific] activity"/>
    <property type="evidence" value="ECO:0007669"/>
    <property type="project" value="TreeGrafter"/>
</dbReference>
<dbReference type="InterPro" id="IPR018520">
    <property type="entry name" value="UPP_synth-like_CS"/>
</dbReference>
<dbReference type="Proteomes" id="UP000824262">
    <property type="component" value="Unassembled WGS sequence"/>
</dbReference>
<dbReference type="AlphaFoldDB" id="A0A9D1CSZ5"/>
<dbReference type="NCBIfam" id="TIGR00055">
    <property type="entry name" value="uppS"/>
    <property type="match status" value="1"/>
</dbReference>
<feature type="binding site" evidence="2">
    <location>
        <begin position="210"/>
        <end position="212"/>
    </location>
    <ligand>
        <name>substrate</name>
    </ligand>
</feature>
<dbReference type="CDD" id="cd00475">
    <property type="entry name" value="Cis_IPPS"/>
    <property type="match status" value="1"/>
</dbReference>
<protein>
    <recommendedName>
        <fullName evidence="2">Isoprenyl transferase</fullName>
        <ecNumber evidence="2">2.5.1.-</ecNumber>
    </recommendedName>
</protein>
<comment type="cofactor">
    <cofactor evidence="2">
        <name>Mg(2+)</name>
        <dbReference type="ChEBI" id="CHEBI:18420"/>
    </cofactor>
    <text evidence="2">Binds 2 magnesium ions per subunit.</text>
</comment>
<keyword evidence="1 2" id="KW-0808">Transferase</keyword>
<dbReference type="PANTHER" id="PTHR10291">
    <property type="entry name" value="DEHYDRODOLICHYL DIPHOSPHATE SYNTHASE FAMILY MEMBER"/>
    <property type="match status" value="1"/>
</dbReference>
<accession>A0A9D1CSZ5</accession>
<dbReference type="InterPro" id="IPR001441">
    <property type="entry name" value="UPP_synth-like"/>
</dbReference>
<dbReference type="HAMAP" id="MF_01139">
    <property type="entry name" value="ISPT"/>
    <property type="match status" value="1"/>
</dbReference>
<dbReference type="EC" id="2.5.1.-" evidence="2"/>
<feature type="active site" description="Proton acceptor" evidence="2">
    <location>
        <position position="86"/>
    </location>
</feature>
<organism evidence="3 4">
    <name type="scientific">Candidatus Scatomorpha intestinavium</name>
    <dbReference type="NCBI Taxonomy" id="2840922"/>
    <lineage>
        <taxon>Bacteria</taxon>
        <taxon>Bacillati</taxon>
        <taxon>Bacillota</taxon>
        <taxon>Clostridia</taxon>
        <taxon>Eubacteriales</taxon>
        <taxon>Candidatus Scatomorpha</taxon>
    </lineage>
</organism>
<reference evidence="3" key="2">
    <citation type="journal article" date="2021" name="PeerJ">
        <title>Extensive microbial diversity within the chicken gut microbiome revealed by metagenomics and culture.</title>
        <authorList>
            <person name="Gilroy R."/>
            <person name="Ravi A."/>
            <person name="Getino M."/>
            <person name="Pursley I."/>
            <person name="Horton D.L."/>
            <person name="Alikhan N.F."/>
            <person name="Baker D."/>
            <person name="Gharbi K."/>
            <person name="Hall N."/>
            <person name="Watson M."/>
            <person name="Adriaenssens E.M."/>
            <person name="Foster-Nyarko E."/>
            <person name="Jarju S."/>
            <person name="Secka A."/>
            <person name="Antonio M."/>
            <person name="Oren A."/>
            <person name="Chaudhuri R.R."/>
            <person name="La Ragione R."/>
            <person name="Hildebrand F."/>
            <person name="Pallen M.J."/>
        </authorList>
    </citation>
    <scope>NUCLEOTIDE SEQUENCE</scope>
    <source>
        <strain evidence="3">ChiBcolR7-354</strain>
    </source>
</reference>
<dbReference type="Gene3D" id="3.40.1180.10">
    <property type="entry name" value="Decaprenyl diphosphate synthase-like"/>
    <property type="match status" value="1"/>
</dbReference>
<comment type="caution">
    <text evidence="3">The sequence shown here is derived from an EMBL/GenBank/DDBJ whole genome shotgun (WGS) entry which is preliminary data.</text>
</comment>
<feature type="binding site" evidence="2">
    <location>
        <position position="55"/>
    </location>
    <ligand>
        <name>substrate</name>
    </ligand>
</feature>
<evidence type="ECO:0000256" key="1">
    <source>
        <dbReference type="ARBA" id="ARBA00022679"/>
    </source>
</evidence>
<feature type="binding site" evidence="2">
    <location>
        <position position="89"/>
    </location>
    <ligand>
        <name>substrate</name>
    </ligand>
</feature>
<gene>
    <name evidence="3" type="primary">uppS</name>
    <name evidence="3" type="ORF">IAB77_04730</name>
</gene>
<feature type="binding site" evidence="2">
    <location>
        <position position="204"/>
    </location>
    <ligand>
        <name>substrate</name>
    </ligand>
</feature>
<evidence type="ECO:0000313" key="4">
    <source>
        <dbReference type="Proteomes" id="UP000824262"/>
    </source>
</evidence>
<dbReference type="FunFam" id="3.40.1180.10:FF:000001">
    <property type="entry name" value="(2E,6E)-farnesyl-diphosphate-specific ditrans,polycis-undecaprenyl-diphosphate synthase"/>
    <property type="match status" value="1"/>
</dbReference>
<name>A0A9D1CSZ5_9FIRM</name>
<feature type="binding site" evidence="2">
    <location>
        <position position="223"/>
    </location>
    <ligand>
        <name>Mg(2+)</name>
        <dbReference type="ChEBI" id="CHEBI:18420"/>
    </ligand>
</feature>
<feature type="binding site" evidence="2">
    <location>
        <position position="38"/>
    </location>
    <ligand>
        <name>Mg(2+)</name>
        <dbReference type="ChEBI" id="CHEBI:18420"/>
    </ligand>
</feature>
<keyword evidence="2" id="KW-0460">Magnesium</keyword>
<proteinExistence type="inferred from homology"/>
<dbReference type="GO" id="GO:0000287">
    <property type="term" value="F:magnesium ion binding"/>
    <property type="evidence" value="ECO:0007669"/>
    <property type="project" value="UniProtKB-UniRule"/>
</dbReference>
<feature type="binding site" evidence="2">
    <location>
        <begin position="39"/>
        <end position="42"/>
    </location>
    <ligand>
        <name>substrate</name>
    </ligand>
</feature>
<feature type="binding site" evidence="2">
    <location>
        <position position="87"/>
    </location>
    <ligand>
        <name>substrate</name>
    </ligand>
</feature>
<dbReference type="GO" id="GO:0016094">
    <property type="term" value="P:polyprenol biosynthetic process"/>
    <property type="evidence" value="ECO:0007669"/>
    <property type="project" value="TreeGrafter"/>
</dbReference>
<feature type="binding site" evidence="2">
    <location>
        <position position="51"/>
    </location>
    <ligand>
        <name>substrate</name>
    </ligand>
</feature>
<dbReference type="PANTHER" id="PTHR10291:SF0">
    <property type="entry name" value="DEHYDRODOLICHYL DIPHOSPHATE SYNTHASE 2"/>
    <property type="match status" value="1"/>
</dbReference>
<comment type="subunit">
    <text evidence="2">Homodimer.</text>
</comment>
<comment type="similarity">
    <text evidence="2">Belongs to the UPP synthase family.</text>
</comment>
<evidence type="ECO:0000256" key="2">
    <source>
        <dbReference type="HAMAP-Rule" id="MF_01139"/>
    </source>
</evidence>
<feature type="binding site" evidence="2">
    <location>
        <position position="43"/>
    </location>
    <ligand>
        <name>substrate</name>
    </ligand>
</feature>
<dbReference type="PROSITE" id="PS01066">
    <property type="entry name" value="UPP_SYNTHASE"/>
    <property type="match status" value="1"/>
</dbReference>
<dbReference type="InterPro" id="IPR036424">
    <property type="entry name" value="UPP_synth-like_sf"/>
</dbReference>
<keyword evidence="2" id="KW-0479">Metal-binding</keyword>
<reference evidence="3" key="1">
    <citation type="submission" date="2020-10" db="EMBL/GenBank/DDBJ databases">
        <authorList>
            <person name="Gilroy R."/>
        </authorList>
    </citation>
    <scope>NUCLEOTIDE SEQUENCE</scope>
    <source>
        <strain evidence="3">ChiBcolR7-354</strain>
    </source>
</reference>
<dbReference type="EMBL" id="DVGA01000048">
    <property type="protein sequence ID" value="HIQ78544.1"/>
    <property type="molecule type" value="Genomic_DNA"/>
</dbReference>
<dbReference type="SUPFAM" id="SSF64005">
    <property type="entry name" value="Undecaprenyl diphosphate synthase"/>
    <property type="match status" value="1"/>
</dbReference>
<evidence type="ECO:0000313" key="3">
    <source>
        <dbReference type="EMBL" id="HIQ78544.1"/>
    </source>
</evidence>
<dbReference type="Pfam" id="PF01255">
    <property type="entry name" value="Prenyltransf"/>
    <property type="match status" value="1"/>
</dbReference>
<feature type="binding site" evidence="2">
    <location>
        <begin position="83"/>
        <end position="85"/>
    </location>
    <ligand>
        <name>substrate</name>
    </ligand>
</feature>
<comment type="function">
    <text evidence="2">Catalyzes the condensation of isopentenyl diphosphate (IPP) with allylic pyrophosphates generating different type of terpenoids.</text>
</comment>
<sequence>MNALTSWLFARRAAARAKRARGEAPPADPPRHIAIILDGNGRWASRRGLPRTAGHAAGAETFRQIATYCRDIGVEYLTVYAFSTENWKRPRQEVEAIMDLLGKYLRESVETMERDHIRLKILGDPAMLSDELRALIDETAEISGRYEGFQANVCINYGGRDEIVRAAMRYAEDYRSGAAGQLTEELFSGYMFSAGIPDPDLVIRPGGEMRLSNFLMWESAYSELYFTDVLWPDFTPADIDAAVAEFNRRDRRFGGIKK</sequence>